<name>A0A9P3PIV2_LYOSH</name>
<gene>
    <name evidence="2" type="ORF">LshimejAT787_0304990</name>
</gene>
<accession>A0A9P3PIV2</accession>
<dbReference type="Proteomes" id="UP001063166">
    <property type="component" value="Unassembled WGS sequence"/>
</dbReference>
<organism evidence="2 3">
    <name type="scientific">Lyophyllum shimeji</name>
    <name type="common">Hon-shimeji</name>
    <name type="synonym">Tricholoma shimeji</name>
    <dbReference type="NCBI Taxonomy" id="47721"/>
    <lineage>
        <taxon>Eukaryota</taxon>
        <taxon>Fungi</taxon>
        <taxon>Dikarya</taxon>
        <taxon>Basidiomycota</taxon>
        <taxon>Agaricomycotina</taxon>
        <taxon>Agaricomycetes</taxon>
        <taxon>Agaricomycetidae</taxon>
        <taxon>Agaricales</taxon>
        <taxon>Tricholomatineae</taxon>
        <taxon>Lyophyllaceae</taxon>
        <taxon>Lyophyllum</taxon>
    </lineage>
</organism>
<evidence type="ECO:0000313" key="3">
    <source>
        <dbReference type="Proteomes" id="UP001063166"/>
    </source>
</evidence>
<feature type="region of interest" description="Disordered" evidence="1">
    <location>
        <begin position="16"/>
        <end position="47"/>
    </location>
</feature>
<comment type="caution">
    <text evidence="2">The sequence shown here is derived from an EMBL/GenBank/DDBJ whole genome shotgun (WGS) entry which is preliminary data.</text>
</comment>
<dbReference type="EMBL" id="BRPK01000003">
    <property type="protein sequence ID" value="GLB36211.1"/>
    <property type="molecule type" value="Genomic_DNA"/>
</dbReference>
<feature type="region of interest" description="Disordered" evidence="1">
    <location>
        <begin position="59"/>
        <end position="83"/>
    </location>
</feature>
<proteinExistence type="predicted"/>
<feature type="compositionally biased region" description="Basic and acidic residues" evidence="1">
    <location>
        <begin position="28"/>
        <end position="45"/>
    </location>
</feature>
<evidence type="ECO:0000256" key="1">
    <source>
        <dbReference type="SAM" id="MobiDB-lite"/>
    </source>
</evidence>
<protein>
    <submittedName>
        <fullName evidence="2">Uncharacterized protein</fullName>
    </submittedName>
</protein>
<evidence type="ECO:0000313" key="2">
    <source>
        <dbReference type="EMBL" id="GLB36211.1"/>
    </source>
</evidence>
<keyword evidence="3" id="KW-1185">Reference proteome</keyword>
<dbReference type="AlphaFoldDB" id="A0A9P3PIV2"/>
<sequence>MGIFLRLRLRSQAGSLSEYPRKTRRRRIAEPKAARATEREHEEAARGTVKSLAMVWKTRQHHMRARKGEAATEGEENPWGHHC</sequence>
<reference evidence="2" key="1">
    <citation type="submission" date="2022-07" db="EMBL/GenBank/DDBJ databases">
        <title>The genome of Lyophyllum shimeji provides insight into the initial evolution of ectomycorrhizal fungal genome.</title>
        <authorList>
            <person name="Kobayashi Y."/>
            <person name="Shibata T."/>
            <person name="Hirakawa H."/>
            <person name="Shigenobu S."/>
            <person name="Nishiyama T."/>
            <person name="Yamada A."/>
            <person name="Hasebe M."/>
            <person name="Kawaguchi M."/>
        </authorList>
    </citation>
    <scope>NUCLEOTIDE SEQUENCE</scope>
    <source>
        <strain evidence="2">AT787</strain>
    </source>
</reference>